<evidence type="ECO:0000313" key="2">
    <source>
        <dbReference type="EMBL" id="PRE55978.1"/>
    </source>
</evidence>
<dbReference type="PANTHER" id="PTHR13696:SF96">
    <property type="entry name" value="COBQ_COBB_MIND_PARA NUCLEOTIDE BINDING DOMAIN-CONTAINING PROTEIN"/>
    <property type="match status" value="1"/>
</dbReference>
<comment type="caution">
    <text evidence="2">The sequence shown here is derived from an EMBL/GenBank/DDBJ whole genome shotgun (WGS) entry which is preliminary data.</text>
</comment>
<protein>
    <submittedName>
        <fullName evidence="2">Chromosome partitioning protein</fullName>
    </submittedName>
</protein>
<accession>A0AB37B030</accession>
<sequence>MGLVFSVANQKGGVGKTTTTMNLAGACHEQGYNVLVADTDDQQSCLSWAASAAEDQPLPFPVIGLSGLGKMIGNQITKLADEYDIVIVDCPPNISDLTTGRVLAVADVTLVPTDVSPLEMWSNQGMIKLIEQTQTINPNGKVAIFLNKFQPRSMLSEQMVQLLEESGVALLDQKVPYREVYRQAAALGRTVFDAKGLRNTKAAKADFTALFEAVVDLHQGNASGEGEE</sequence>
<dbReference type="RefSeq" id="WP_009692909.1">
    <property type="nucleotide sequence ID" value="NZ_CADFGQ010000034.1"/>
</dbReference>
<dbReference type="Pfam" id="PF01656">
    <property type="entry name" value="CbiA"/>
    <property type="match status" value="1"/>
</dbReference>
<dbReference type="InterPro" id="IPR048089">
    <property type="entry name" value="McdA"/>
</dbReference>
<dbReference type="EMBL" id="PVFR01000005">
    <property type="protein sequence ID" value="PRE55978.1"/>
    <property type="molecule type" value="Genomic_DNA"/>
</dbReference>
<evidence type="ECO:0000259" key="1">
    <source>
        <dbReference type="Pfam" id="PF01656"/>
    </source>
</evidence>
<name>A0AB37B030_9BURK</name>
<dbReference type="InterPro" id="IPR027417">
    <property type="entry name" value="P-loop_NTPase"/>
</dbReference>
<organism evidence="2 3">
    <name type="scientific">Burkholderia multivorans</name>
    <dbReference type="NCBI Taxonomy" id="87883"/>
    <lineage>
        <taxon>Bacteria</taxon>
        <taxon>Pseudomonadati</taxon>
        <taxon>Pseudomonadota</taxon>
        <taxon>Betaproteobacteria</taxon>
        <taxon>Burkholderiales</taxon>
        <taxon>Burkholderiaceae</taxon>
        <taxon>Burkholderia</taxon>
        <taxon>Burkholderia cepacia complex</taxon>
    </lineage>
</organism>
<dbReference type="CDD" id="cd02042">
    <property type="entry name" value="ParAB_family"/>
    <property type="match status" value="1"/>
</dbReference>
<dbReference type="PIRSF" id="PIRSF009320">
    <property type="entry name" value="Nuc_binding_HP_1000"/>
    <property type="match status" value="1"/>
</dbReference>
<dbReference type="Gene3D" id="3.40.50.300">
    <property type="entry name" value="P-loop containing nucleotide triphosphate hydrolases"/>
    <property type="match status" value="1"/>
</dbReference>
<proteinExistence type="predicted"/>
<evidence type="ECO:0000313" key="3">
    <source>
        <dbReference type="Proteomes" id="UP000237811"/>
    </source>
</evidence>
<feature type="domain" description="CobQ/CobB/MinD/ParA nucleotide binding" evidence="1">
    <location>
        <begin position="6"/>
        <end position="189"/>
    </location>
</feature>
<dbReference type="NCBIfam" id="NF041546">
    <property type="entry name" value="ParA_partition"/>
    <property type="match status" value="1"/>
</dbReference>
<dbReference type="Proteomes" id="UP000237811">
    <property type="component" value="Unassembled WGS sequence"/>
</dbReference>
<dbReference type="InterPro" id="IPR050678">
    <property type="entry name" value="DNA_Partitioning_ATPase"/>
</dbReference>
<dbReference type="PANTHER" id="PTHR13696">
    <property type="entry name" value="P-LOOP CONTAINING NUCLEOSIDE TRIPHOSPHATE HYDROLASE"/>
    <property type="match status" value="1"/>
</dbReference>
<dbReference type="InterPro" id="IPR002586">
    <property type="entry name" value="CobQ/CobB/MinD/ParA_Nub-bd_dom"/>
</dbReference>
<gene>
    <name evidence="2" type="ORF">C6P99_01010</name>
</gene>
<dbReference type="SUPFAM" id="SSF52540">
    <property type="entry name" value="P-loop containing nucleoside triphosphate hydrolases"/>
    <property type="match status" value="1"/>
</dbReference>
<reference evidence="2 3" key="1">
    <citation type="submission" date="2018-03" db="EMBL/GenBank/DDBJ databases">
        <authorList>
            <person name="Nguyen K."/>
            <person name="Fouts D."/>
            <person name="Sutton G."/>
        </authorList>
    </citation>
    <scope>NUCLEOTIDE SEQUENCE [LARGE SCALE GENOMIC DNA]</scope>
    <source>
        <strain evidence="2 3">AU14328</strain>
    </source>
</reference>
<dbReference type="AlphaFoldDB" id="A0AB37B030"/>